<comment type="similarity">
    <text evidence="6">Belongs to the metallo-dependent hydrolases superfamily. Urease alpha subunit family.</text>
</comment>
<dbReference type="InterPro" id="IPR050112">
    <property type="entry name" value="Urease_alpha_subunit"/>
</dbReference>
<comment type="caution">
    <text evidence="5">Lacks conserved residue(s) required for the propagation of feature annotation.</text>
</comment>
<evidence type="ECO:0000313" key="8">
    <source>
        <dbReference type="EMBL" id="WJZ82986.1"/>
    </source>
</evidence>
<dbReference type="InterPro" id="IPR032466">
    <property type="entry name" value="Metal_Hydrolase"/>
</dbReference>
<dbReference type="PRINTS" id="PR01752">
    <property type="entry name" value="UREASE"/>
</dbReference>
<dbReference type="Gene3D" id="3.20.20.140">
    <property type="entry name" value="Metal-dependent hydrolases"/>
    <property type="match status" value="2"/>
</dbReference>
<dbReference type="InterPro" id="IPR011059">
    <property type="entry name" value="Metal-dep_hydrolase_composite"/>
</dbReference>
<protein>
    <recommendedName>
        <fullName evidence="3">urease</fullName>
        <ecNumber evidence="3">3.5.1.5</ecNumber>
    </recommendedName>
</protein>
<proteinExistence type="inferred from homology"/>
<dbReference type="PROSITE" id="PS51368">
    <property type="entry name" value="UREASE_3"/>
    <property type="match status" value="2"/>
</dbReference>
<evidence type="ECO:0000256" key="4">
    <source>
        <dbReference type="ARBA" id="ARBA00022596"/>
    </source>
</evidence>
<dbReference type="SUPFAM" id="SSF51556">
    <property type="entry name" value="Metallo-dependent hydrolases"/>
    <property type="match status" value="2"/>
</dbReference>
<evidence type="ECO:0000256" key="3">
    <source>
        <dbReference type="ARBA" id="ARBA00012934"/>
    </source>
</evidence>
<dbReference type="EMBL" id="CP126649">
    <property type="protein sequence ID" value="WJZ82986.1"/>
    <property type="molecule type" value="Genomic_DNA"/>
</dbReference>
<dbReference type="EC" id="3.5.1.5" evidence="3"/>
<dbReference type="PANTHER" id="PTHR43440">
    <property type="entry name" value="UREASE"/>
    <property type="match status" value="1"/>
</dbReference>
<evidence type="ECO:0000256" key="1">
    <source>
        <dbReference type="ARBA" id="ARBA00001948"/>
    </source>
</evidence>
<dbReference type="InterPro" id="IPR005848">
    <property type="entry name" value="Urease_asu"/>
</dbReference>
<name>A0ABY9BJF1_VITVI</name>
<dbReference type="InterPro" id="IPR017951">
    <property type="entry name" value="Urease_asu_c"/>
</dbReference>
<keyword evidence="9" id="KW-1185">Reference proteome</keyword>
<comment type="pathway">
    <text evidence="2">Nitrogen metabolism; urea degradation; CO(2) and NH(3) from urea (urease route): step 1/1.</text>
</comment>
<dbReference type="PANTHER" id="PTHR43440:SF1">
    <property type="entry name" value="UREASE"/>
    <property type="match status" value="1"/>
</dbReference>
<evidence type="ECO:0000256" key="2">
    <source>
        <dbReference type="ARBA" id="ARBA00004897"/>
    </source>
</evidence>
<gene>
    <name evidence="8" type="ORF">VitviT2T_002704</name>
</gene>
<dbReference type="Pfam" id="PF01979">
    <property type="entry name" value="Amidohydro_1"/>
    <property type="match status" value="2"/>
</dbReference>
<evidence type="ECO:0000256" key="6">
    <source>
        <dbReference type="RuleBase" id="RU004158"/>
    </source>
</evidence>
<evidence type="ECO:0000313" key="9">
    <source>
        <dbReference type="Proteomes" id="UP001227230"/>
    </source>
</evidence>
<reference evidence="8 9" key="1">
    <citation type="journal article" date="2023" name="Hortic Res">
        <title>The complete reference genome for grapevine (Vitis vinifera L.) genetics and breeding.</title>
        <authorList>
            <person name="Shi X."/>
            <person name="Cao S."/>
            <person name="Wang X."/>
            <person name="Huang S."/>
            <person name="Wang Y."/>
            <person name="Liu Z."/>
            <person name="Liu W."/>
            <person name="Leng X."/>
            <person name="Peng Y."/>
            <person name="Wang N."/>
            <person name="Wang Y."/>
            <person name="Ma Z."/>
            <person name="Xu X."/>
            <person name="Zhang F."/>
            <person name="Xue H."/>
            <person name="Zhong H."/>
            <person name="Wang Y."/>
            <person name="Zhang K."/>
            <person name="Velt A."/>
            <person name="Avia K."/>
            <person name="Holtgrawe D."/>
            <person name="Grimplet J."/>
            <person name="Matus J.T."/>
            <person name="Ware D."/>
            <person name="Wu X."/>
            <person name="Wang H."/>
            <person name="Liu C."/>
            <person name="Fang Y."/>
            <person name="Rustenholz C."/>
            <person name="Cheng Z."/>
            <person name="Xiao H."/>
            <person name="Zhou Y."/>
        </authorList>
    </citation>
    <scope>NUCLEOTIDE SEQUENCE [LARGE SCALE GENOMIC DNA]</scope>
    <source>
        <strain evidence="9">cv. Pinot noir / PN40024</strain>
        <tissue evidence="8">Leaf</tissue>
    </source>
</reference>
<keyword evidence="4" id="KW-0533">Nickel</keyword>
<evidence type="ECO:0000259" key="7">
    <source>
        <dbReference type="PROSITE" id="PS51368"/>
    </source>
</evidence>
<dbReference type="InterPro" id="IPR006680">
    <property type="entry name" value="Amidohydro-rel"/>
</dbReference>
<accession>A0ABY9BJF1</accession>
<dbReference type="SUPFAM" id="SSF51338">
    <property type="entry name" value="Composite domain of metallo-dependent hydrolases"/>
    <property type="match status" value="1"/>
</dbReference>
<comment type="cofactor">
    <cofactor evidence="1">
        <name>Ni cation</name>
        <dbReference type="ChEBI" id="CHEBI:25516"/>
    </cofactor>
</comment>
<evidence type="ECO:0000256" key="5">
    <source>
        <dbReference type="PROSITE-ProRule" id="PRU00700"/>
    </source>
</evidence>
<dbReference type="Proteomes" id="UP001227230">
    <property type="component" value="Chromosome 2"/>
</dbReference>
<sequence>MIIGISTEVIAREGMIVTARVIDCHVHFICPQLAYEAMSSGITTLVSSGTGPADGTHATTCTSASSHMKFMLQSADDLPLNFGSTGKGNIAKPDRLHEIIRTWQTAHEMKSQRGSLDASGVDNDNLRIKRCVAKYTISPARPNGFSRFVGSIEVGKVADFVLWNPSFFRAKPEMVIKGGVIAWANMG</sequence>
<feature type="domain" description="Urease" evidence="7">
    <location>
        <begin position="99"/>
        <end position="187"/>
    </location>
</feature>
<feature type="domain" description="Urease" evidence="7">
    <location>
        <begin position="20"/>
        <end position="98"/>
    </location>
</feature>
<organism evidence="8 9">
    <name type="scientific">Vitis vinifera</name>
    <name type="common">Grape</name>
    <dbReference type="NCBI Taxonomy" id="29760"/>
    <lineage>
        <taxon>Eukaryota</taxon>
        <taxon>Viridiplantae</taxon>
        <taxon>Streptophyta</taxon>
        <taxon>Embryophyta</taxon>
        <taxon>Tracheophyta</taxon>
        <taxon>Spermatophyta</taxon>
        <taxon>Magnoliopsida</taxon>
        <taxon>eudicotyledons</taxon>
        <taxon>Gunneridae</taxon>
        <taxon>Pentapetalae</taxon>
        <taxon>rosids</taxon>
        <taxon>Vitales</taxon>
        <taxon>Vitaceae</taxon>
        <taxon>Viteae</taxon>
        <taxon>Vitis</taxon>
    </lineage>
</organism>